<organism evidence="5 6">
    <name type="scientific">Actinophytocola oryzae</name>
    <dbReference type="NCBI Taxonomy" id="502181"/>
    <lineage>
        <taxon>Bacteria</taxon>
        <taxon>Bacillati</taxon>
        <taxon>Actinomycetota</taxon>
        <taxon>Actinomycetes</taxon>
        <taxon>Pseudonocardiales</taxon>
        <taxon>Pseudonocardiaceae</taxon>
    </lineage>
</organism>
<keyword evidence="2" id="KW-0012">Acyltransferase</keyword>
<evidence type="ECO:0000313" key="5">
    <source>
        <dbReference type="EMBL" id="TDV49768.1"/>
    </source>
</evidence>
<dbReference type="InterPro" id="IPR013747">
    <property type="entry name" value="ACP_syn_III_C"/>
</dbReference>
<proteinExistence type="predicted"/>
<keyword evidence="1" id="KW-0808">Transferase</keyword>
<dbReference type="InterPro" id="IPR013751">
    <property type="entry name" value="ACP_syn_III_N"/>
</dbReference>
<feature type="domain" description="Beta-ketoacyl-[acyl-carrier-protein] synthase III C-terminal" evidence="3">
    <location>
        <begin position="247"/>
        <end position="338"/>
    </location>
</feature>
<dbReference type="GO" id="GO:0006633">
    <property type="term" value="P:fatty acid biosynthetic process"/>
    <property type="evidence" value="ECO:0007669"/>
    <property type="project" value="InterPro"/>
</dbReference>
<dbReference type="AlphaFoldDB" id="A0A4R7VKN6"/>
<dbReference type="CDD" id="cd00827">
    <property type="entry name" value="init_cond_enzymes"/>
    <property type="match status" value="1"/>
</dbReference>
<accession>A0A4R7VKN6</accession>
<reference evidence="5 6" key="1">
    <citation type="submission" date="2019-03" db="EMBL/GenBank/DDBJ databases">
        <title>Genomic Encyclopedia of Archaeal and Bacterial Type Strains, Phase II (KMG-II): from individual species to whole genera.</title>
        <authorList>
            <person name="Goeker M."/>
        </authorList>
    </citation>
    <scope>NUCLEOTIDE SEQUENCE [LARGE SCALE GENOMIC DNA]</scope>
    <source>
        <strain evidence="5 6">DSM 45499</strain>
    </source>
</reference>
<evidence type="ECO:0000259" key="4">
    <source>
        <dbReference type="Pfam" id="PF08545"/>
    </source>
</evidence>
<dbReference type="SUPFAM" id="SSF53901">
    <property type="entry name" value="Thiolase-like"/>
    <property type="match status" value="1"/>
</dbReference>
<protein>
    <submittedName>
        <fullName evidence="5">3-oxoacyl-[acyl-carrier-protein] synthase-3</fullName>
    </submittedName>
</protein>
<dbReference type="PANTHER" id="PTHR34069">
    <property type="entry name" value="3-OXOACYL-[ACYL-CARRIER-PROTEIN] SYNTHASE 3"/>
    <property type="match status" value="1"/>
</dbReference>
<dbReference type="Proteomes" id="UP000294927">
    <property type="component" value="Unassembled WGS sequence"/>
</dbReference>
<feature type="domain" description="Beta-ketoacyl-[acyl-carrier-protein] synthase III N-terminal" evidence="4">
    <location>
        <begin position="109"/>
        <end position="185"/>
    </location>
</feature>
<gene>
    <name evidence="5" type="ORF">CLV71_107107</name>
</gene>
<dbReference type="Gene3D" id="3.40.47.10">
    <property type="match status" value="2"/>
</dbReference>
<evidence type="ECO:0000256" key="1">
    <source>
        <dbReference type="ARBA" id="ARBA00022679"/>
    </source>
</evidence>
<dbReference type="EMBL" id="SOCP01000007">
    <property type="protein sequence ID" value="TDV49768.1"/>
    <property type="molecule type" value="Genomic_DNA"/>
</dbReference>
<sequence>MRLADIYLDSIGVHLPTPVEVRDAVADGHYEAELMAETGFTRTYVGAGVSALDMAVAAGRQAMARASVDRASVGYLVHGGAYYQGPPGWSATGYLMRGIGLGQAPSVQVAQECNGMLTGLELAIGQLTGAAEREAVLVTSAANYATPLVDRWHQAGPQSVLSDGAAAMVVTRKHGFAEVLSVNSRTMPEVEGWARGTATLMPPTATDDWSLDLVRRAVDHSQATGVPMQDWLDDLADHCRSLASRSLADAKLEISDIRRLITFHTARYAYEESIGDTLGVPVERSNWEVGRSVGHIGPCDHVVSLELLLGAGELRPGDHVLLVSWGSGMTATTAVLRILELPSWTEGTEVPA</sequence>
<dbReference type="GO" id="GO:0044550">
    <property type="term" value="P:secondary metabolite biosynthetic process"/>
    <property type="evidence" value="ECO:0007669"/>
    <property type="project" value="TreeGrafter"/>
</dbReference>
<dbReference type="InterPro" id="IPR016039">
    <property type="entry name" value="Thiolase-like"/>
</dbReference>
<name>A0A4R7VKN6_9PSEU</name>
<evidence type="ECO:0000256" key="2">
    <source>
        <dbReference type="ARBA" id="ARBA00023315"/>
    </source>
</evidence>
<evidence type="ECO:0000313" key="6">
    <source>
        <dbReference type="Proteomes" id="UP000294927"/>
    </source>
</evidence>
<dbReference type="RefSeq" id="WP_133904469.1">
    <property type="nucleotide sequence ID" value="NZ_SOCP01000007.1"/>
</dbReference>
<dbReference type="Pfam" id="PF08545">
    <property type="entry name" value="ACP_syn_III"/>
    <property type="match status" value="1"/>
</dbReference>
<comment type="caution">
    <text evidence="5">The sequence shown here is derived from an EMBL/GenBank/DDBJ whole genome shotgun (WGS) entry which is preliminary data.</text>
</comment>
<dbReference type="GO" id="GO:0004315">
    <property type="term" value="F:3-oxoacyl-[acyl-carrier-protein] synthase activity"/>
    <property type="evidence" value="ECO:0007669"/>
    <property type="project" value="InterPro"/>
</dbReference>
<dbReference type="OrthoDB" id="7055207at2"/>
<keyword evidence="6" id="KW-1185">Reference proteome</keyword>
<evidence type="ECO:0000259" key="3">
    <source>
        <dbReference type="Pfam" id="PF08541"/>
    </source>
</evidence>
<dbReference type="PANTHER" id="PTHR34069:SF2">
    <property type="entry name" value="BETA-KETOACYL-[ACYL-CARRIER-PROTEIN] SYNTHASE III"/>
    <property type="match status" value="1"/>
</dbReference>
<dbReference type="Pfam" id="PF08541">
    <property type="entry name" value="ACP_syn_III_C"/>
    <property type="match status" value="1"/>
</dbReference>